<dbReference type="AlphaFoldDB" id="A0A8H3CTA5"/>
<sequence length="208" mass="21887">MLSDVKNVVSTLFTGKHAPVKPSDSSMPANAEKPTEALAAPPQSHTEEENGAGHIGVPIRGISSRGSGQGVIYTSADGRISMHSSPTAEAPPLVTPPASPRERLSRLWSKSRRSADGSAPKPAEPQPSEPAIEAPVEPESHPAPSSPTAKHTKVPLKDKFMGEFKILSGKVSRDETKVEEGKALKTGHGHSAPVPVPVPVPVEPEERH</sequence>
<organism evidence="2 3">
    <name type="scientific">Rhizoctonia solani</name>
    <dbReference type="NCBI Taxonomy" id="456999"/>
    <lineage>
        <taxon>Eukaryota</taxon>
        <taxon>Fungi</taxon>
        <taxon>Dikarya</taxon>
        <taxon>Basidiomycota</taxon>
        <taxon>Agaricomycotina</taxon>
        <taxon>Agaricomycetes</taxon>
        <taxon>Cantharellales</taxon>
        <taxon>Ceratobasidiaceae</taxon>
        <taxon>Rhizoctonia</taxon>
    </lineage>
</organism>
<reference evidence="2" key="1">
    <citation type="submission" date="2021-01" db="EMBL/GenBank/DDBJ databases">
        <authorList>
            <person name="Kaushik A."/>
        </authorList>
    </citation>
    <scope>NUCLEOTIDE SEQUENCE</scope>
    <source>
        <strain evidence="2">AG4-R118</strain>
    </source>
</reference>
<protein>
    <submittedName>
        <fullName evidence="2">Uncharacterized protein</fullName>
    </submittedName>
</protein>
<evidence type="ECO:0000313" key="3">
    <source>
        <dbReference type="Proteomes" id="UP000663888"/>
    </source>
</evidence>
<feature type="region of interest" description="Disordered" evidence="1">
    <location>
        <begin position="171"/>
        <end position="208"/>
    </location>
</feature>
<proteinExistence type="predicted"/>
<feature type="compositionally biased region" description="Basic and acidic residues" evidence="1">
    <location>
        <begin position="171"/>
        <end position="183"/>
    </location>
</feature>
<evidence type="ECO:0000313" key="2">
    <source>
        <dbReference type="EMBL" id="CAE6493318.1"/>
    </source>
</evidence>
<comment type="caution">
    <text evidence="2">The sequence shown here is derived from an EMBL/GenBank/DDBJ whole genome shotgun (WGS) entry which is preliminary data.</text>
</comment>
<feature type="compositionally biased region" description="Low complexity" evidence="1">
    <location>
        <begin position="55"/>
        <end position="72"/>
    </location>
</feature>
<feature type="region of interest" description="Disordered" evidence="1">
    <location>
        <begin position="1"/>
        <end position="157"/>
    </location>
</feature>
<gene>
    <name evidence="2" type="ORF">RDB_LOCUS143622</name>
</gene>
<dbReference type="Proteomes" id="UP000663888">
    <property type="component" value="Unassembled WGS sequence"/>
</dbReference>
<evidence type="ECO:0000256" key="1">
    <source>
        <dbReference type="SAM" id="MobiDB-lite"/>
    </source>
</evidence>
<accession>A0A8H3CTA5</accession>
<dbReference type="EMBL" id="CAJMWX010001513">
    <property type="protein sequence ID" value="CAE6493318.1"/>
    <property type="molecule type" value="Genomic_DNA"/>
</dbReference>
<name>A0A8H3CTA5_9AGAM</name>